<dbReference type="Gene3D" id="3.90.930.12">
    <property type="entry name" value="Ribosomal protein L6, alpha-beta domain"/>
    <property type="match status" value="1"/>
</dbReference>
<comment type="similarity">
    <text evidence="1">Belongs to the universal ribosomal protein uL6 family.</text>
</comment>
<dbReference type="AlphaFoldDB" id="Q9G8U7"/>
<proteinExistence type="inferred from homology"/>
<dbReference type="RefSeq" id="NP_066479.1">
    <property type="nucleotide sequence ID" value="NC_002572.1"/>
</dbReference>
<reference evidence="4" key="1">
    <citation type="submission" date="2000-07" db="EMBL/GenBank/DDBJ databases">
        <title>Algae with secondary chloroplasts have mitochondria that originate from the host.</title>
        <authorList>
            <person name="Burger G."/>
            <person name="Lang B.F."/>
            <person name="Maier U.G."/>
            <person name="McFadden G.I."/>
            <person name="Gray W.M.M.W."/>
        </authorList>
    </citation>
    <scope>NUCLEOTIDE SEQUENCE</scope>
</reference>
<dbReference type="EMBL" id="AF288090">
    <property type="protein sequence ID" value="AAG17750.1"/>
    <property type="molecule type" value="Genomic_DNA"/>
</dbReference>
<dbReference type="PIRSF" id="PIRSF002162">
    <property type="entry name" value="Ribosomal_L6"/>
    <property type="match status" value="1"/>
</dbReference>
<dbReference type="InterPro" id="IPR036789">
    <property type="entry name" value="Ribosomal_uL6-like_a/b-dom_sf"/>
</dbReference>
<gene>
    <name evidence="4" type="primary">rpl6</name>
</gene>
<keyword evidence="4" id="KW-0496">Mitochondrion</keyword>
<keyword evidence="2 4" id="KW-0689">Ribosomal protein</keyword>
<accession>Q9G8U7</accession>
<dbReference type="GO" id="GO:1990904">
    <property type="term" value="C:ribonucleoprotein complex"/>
    <property type="evidence" value="ECO:0007669"/>
    <property type="project" value="UniProtKB-KW"/>
</dbReference>
<sequence>MRNNISCLYFFRSYLVMSGEKGRFVVHLNSKFLNCFFIIEKNFLFFVDYKRKVFKERLSSLIENGLKGVCYNFSKKLSLVGVGFRCWTVCEKDKKFLVVKTSLSRDCILFIPETVDVLCLNSATVFVTGVRKSDVNSFILSIKRIKKPNFYKQKGIFLENETIKVKVGKKM</sequence>
<geneLocation type="mitochondrion" evidence="4"/>
<dbReference type="GeneID" id="801181"/>
<dbReference type="GO" id="GO:0005840">
    <property type="term" value="C:ribosome"/>
    <property type="evidence" value="ECO:0007669"/>
    <property type="project" value="UniProtKB-KW"/>
</dbReference>
<evidence type="ECO:0000256" key="1">
    <source>
        <dbReference type="ARBA" id="ARBA00009356"/>
    </source>
</evidence>
<dbReference type="GO" id="GO:0002181">
    <property type="term" value="P:cytoplasmic translation"/>
    <property type="evidence" value="ECO:0007669"/>
    <property type="project" value="TreeGrafter"/>
</dbReference>
<dbReference type="InterPro" id="IPR019906">
    <property type="entry name" value="Ribosomal_uL6_bac-type"/>
</dbReference>
<dbReference type="PRINTS" id="PR00059">
    <property type="entry name" value="RIBOSOMALL6"/>
</dbReference>
<dbReference type="GO" id="GO:0003735">
    <property type="term" value="F:structural constituent of ribosome"/>
    <property type="evidence" value="ECO:0007669"/>
    <property type="project" value="InterPro"/>
</dbReference>
<organism evidence="4">
    <name type="scientific">Rhodomonas salina</name>
    <name type="common">Pyrenomonas salina</name>
    <dbReference type="NCBI Taxonomy" id="3034"/>
    <lineage>
        <taxon>Eukaryota</taxon>
        <taxon>Cryptophyceae</taxon>
        <taxon>Pyrenomonadales</taxon>
        <taxon>Pyrenomonadaceae</taxon>
        <taxon>Rhodomonas</taxon>
    </lineage>
</organism>
<evidence type="ECO:0000313" key="4">
    <source>
        <dbReference type="EMBL" id="AAG17750.1"/>
    </source>
</evidence>
<dbReference type="PANTHER" id="PTHR11655:SF14">
    <property type="entry name" value="LARGE RIBOSOMAL SUBUNIT PROTEIN UL6M"/>
    <property type="match status" value="1"/>
</dbReference>
<dbReference type="PANTHER" id="PTHR11655">
    <property type="entry name" value="60S/50S RIBOSOMAL PROTEIN L6/L9"/>
    <property type="match status" value="1"/>
</dbReference>
<dbReference type="SUPFAM" id="SSF56053">
    <property type="entry name" value="Ribosomal protein L6"/>
    <property type="match status" value="1"/>
</dbReference>
<evidence type="ECO:0000256" key="2">
    <source>
        <dbReference type="ARBA" id="ARBA00022980"/>
    </source>
</evidence>
<dbReference type="InterPro" id="IPR000702">
    <property type="entry name" value="Ribosomal_uL6-like"/>
</dbReference>
<dbReference type="GO" id="GO:0019843">
    <property type="term" value="F:rRNA binding"/>
    <property type="evidence" value="ECO:0007669"/>
    <property type="project" value="InterPro"/>
</dbReference>
<evidence type="ECO:0000256" key="3">
    <source>
        <dbReference type="ARBA" id="ARBA00023274"/>
    </source>
</evidence>
<name>Q9G8U7_RHDSA</name>
<keyword evidence="3" id="KW-0687">Ribonucleoprotein</keyword>
<protein>
    <submittedName>
        <fullName evidence="4">Ribosomal protein L6</fullName>
    </submittedName>
</protein>